<evidence type="ECO:0000313" key="2">
    <source>
        <dbReference type="Proteomes" id="UP000055045"/>
    </source>
</evidence>
<proteinExistence type="predicted"/>
<dbReference type="EMBL" id="LLXE01000561">
    <property type="protein sequence ID" value="KUM56063.1"/>
    <property type="molecule type" value="Genomic_DNA"/>
</dbReference>
<dbReference type="Proteomes" id="UP000055045">
    <property type="component" value="Unassembled WGS sequence"/>
</dbReference>
<protein>
    <submittedName>
        <fullName evidence="1">Uncharacterized protein</fullName>
    </submittedName>
</protein>
<dbReference type="AlphaFoldDB" id="A0A124GPU7"/>
<evidence type="ECO:0000313" key="1">
    <source>
        <dbReference type="EMBL" id="KUM56063.1"/>
    </source>
</evidence>
<accession>A0A124GPU7</accession>
<comment type="caution">
    <text evidence="1">The sequence shown here is derived from an EMBL/GenBank/DDBJ whole genome shotgun (WGS) entry which is preliminary data.</text>
</comment>
<organism evidence="1 2">
    <name type="scientific">Penicillium freii</name>
    <dbReference type="NCBI Taxonomy" id="48697"/>
    <lineage>
        <taxon>Eukaryota</taxon>
        <taxon>Fungi</taxon>
        <taxon>Dikarya</taxon>
        <taxon>Ascomycota</taxon>
        <taxon>Pezizomycotina</taxon>
        <taxon>Eurotiomycetes</taxon>
        <taxon>Eurotiomycetidae</taxon>
        <taxon>Eurotiales</taxon>
        <taxon>Aspergillaceae</taxon>
        <taxon>Penicillium</taxon>
    </lineage>
</organism>
<gene>
    <name evidence="1" type="ORF">ACN42_g11163</name>
</gene>
<keyword evidence="2" id="KW-1185">Reference proteome</keyword>
<reference evidence="1 2" key="1">
    <citation type="submission" date="2015-10" db="EMBL/GenBank/DDBJ databases">
        <title>Genome sequencing of Penicillium freii.</title>
        <authorList>
            <person name="Nguyen H.D."/>
            <person name="Visagie C.M."/>
            <person name="Seifert K.A."/>
        </authorList>
    </citation>
    <scope>NUCLEOTIDE SEQUENCE [LARGE SCALE GENOMIC DNA]</scope>
    <source>
        <strain evidence="1 2">DAOM 242723</strain>
    </source>
</reference>
<name>A0A124GPU7_PENFR</name>
<sequence length="86" mass="9446">MEIEFSPGSHPIYSALTLLTSSRRRSPLNNPINFILSLSSTRNIRHTTIGCGKQGFPFAQPYLSLLIYAASRGALNIKIGRENVLG</sequence>